<dbReference type="Proteomes" id="UP000510938">
    <property type="component" value="Chromosome"/>
</dbReference>
<evidence type="ECO:0000313" key="2">
    <source>
        <dbReference type="Proteomes" id="UP000510938"/>
    </source>
</evidence>
<accession>A0A7H9DZA7</accession>
<proteinExistence type="predicted"/>
<dbReference type="EMBL" id="CP046639">
    <property type="protein sequence ID" value="QLL66904.1"/>
    <property type="molecule type" value="Genomic_DNA"/>
</dbReference>
<dbReference type="AlphaFoldDB" id="A0A7H9DZA7"/>
<protein>
    <submittedName>
        <fullName evidence="1">Uncharacterized protein</fullName>
    </submittedName>
</protein>
<evidence type="ECO:0000313" key="1">
    <source>
        <dbReference type="EMBL" id="QLL66904.1"/>
    </source>
</evidence>
<gene>
    <name evidence="1" type="ORF">O998_03920</name>
</gene>
<name>A0A7H9DZA7_ANAPH</name>
<reference evidence="1 2" key="1">
    <citation type="submission" date="2019-12" db="EMBL/GenBank/DDBJ databases">
        <title>A sheep strain of Anaplasma phagocytophilum contains multiple genomes.</title>
        <authorList>
            <person name="Barbet A.F."/>
            <person name="Crosby F.L."/>
            <person name="Eskeland S."/>
            <person name="Stuen S."/>
            <person name="Granquist E.G."/>
            <person name="Munderloh U.G."/>
        </authorList>
    </citation>
    <scope>NUCLEOTIDE SEQUENCE [LARGE SCALE GENOMIC DNA]</scope>
    <source>
        <strain evidence="1 2">Norway Variant 1</strain>
    </source>
</reference>
<sequence>MKTGFSFRICRFCKENFLEVIDTGSCKKLRDNEQGYKRRDACIST</sequence>
<organism evidence="1 2">
    <name type="scientific">Anaplasma phagocytophilum str. Norway variant1</name>
    <dbReference type="NCBI Taxonomy" id="1392506"/>
    <lineage>
        <taxon>Bacteria</taxon>
        <taxon>Pseudomonadati</taxon>
        <taxon>Pseudomonadota</taxon>
        <taxon>Alphaproteobacteria</taxon>
        <taxon>Rickettsiales</taxon>
        <taxon>Anaplasmataceae</taxon>
        <taxon>Anaplasma</taxon>
        <taxon>phagocytophilum group</taxon>
    </lineage>
</organism>